<dbReference type="Pfam" id="PF25583">
    <property type="entry name" value="WCX"/>
    <property type="match status" value="1"/>
</dbReference>
<dbReference type="STRING" id="904291.A7J15_09060"/>
<name>A0A1B9N969_9MICO</name>
<dbReference type="PIRSF" id="PIRSF016838">
    <property type="entry name" value="PafC"/>
    <property type="match status" value="1"/>
</dbReference>
<comment type="caution">
    <text evidence="4">The sequence shown here is derived from an EMBL/GenBank/DDBJ whole genome shotgun (WGS) entry which is preliminary data.</text>
</comment>
<evidence type="ECO:0000259" key="2">
    <source>
        <dbReference type="Pfam" id="PF19187"/>
    </source>
</evidence>
<evidence type="ECO:0000313" key="4">
    <source>
        <dbReference type="EMBL" id="OCG73094.1"/>
    </source>
</evidence>
<feature type="domain" description="PafC HTH" evidence="2">
    <location>
        <begin position="11"/>
        <end position="133"/>
    </location>
</feature>
<dbReference type="AlphaFoldDB" id="A0A1B9N969"/>
<dbReference type="InterPro" id="IPR043839">
    <property type="entry name" value="PafC_HTH"/>
</dbReference>
<organism evidence="4 5">
    <name type="scientific">Microbacterium sediminis</name>
    <dbReference type="NCBI Taxonomy" id="904291"/>
    <lineage>
        <taxon>Bacteria</taxon>
        <taxon>Bacillati</taxon>
        <taxon>Actinomycetota</taxon>
        <taxon>Actinomycetes</taxon>
        <taxon>Micrococcales</taxon>
        <taxon>Microbacteriaceae</taxon>
        <taxon>Microbacterium</taxon>
    </lineage>
</organism>
<dbReference type="InterPro" id="IPR026881">
    <property type="entry name" value="WYL_dom"/>
</dbReference>
<evidence type="ECO:0000313" key="5">
    <source>
        <dbReference type="Proteomes" id="UP000093355"/>
    </source>
</evidence>
<dbReference type="PANTHER" id="PTHR34580:SF1">
    <property type="entry name" value="PROTEIN PAFC"/>
    <property type="match status" value="1"/>
</dbReference>
<dbReference type="InterPro" id="IPR051534">
    <property type="entry name" value="CBASS_pafABC_assoc_protein"/>
</dbReference>
<feature type="domain" description="WYL" evidence="1">
    <location>
        <begin position="155"/>
        <end position="219"/>
    </location>
</feature>
<reference evidence="4 5" key="1">
    <citation type="submission" date="2016-05" db="EMBL/GenBank/DDBJ databases">
        <authorList>
            <person name="Lavstsen T."/>
            <person name="Jespersen J.S."/>
        </authorList>
    </citation>
    <scope>NUCLEOTIDE SEQUENCE [LARGE SCALE GENOMIC DNA]</scope>
    <source>
        <strain evidence="4 5">YLB-01</strain>
    </source>
</reference>
<dbReference type="PROSITE" id="PS52050">
    <property type="entry name" value="WYL"/>
    <property type="match status" value="1"/>
</dbReference>
<feature type="domain" description="WCX" evidence="3">
    <location>
        <begin position="244"/>
        <end position="316"/>
    </location>
</feature>
<dbReference type="RefSeq" id="WP_067027159.1">
    <property type="nucleotide sequence ID" value="NZ_CP038256.1"/>
</dbReference>
<proteinExistence type="predicted"/>
<keyword evidence="5" id="KW-1185">Reference proteome</keyword>
<dbReference type="InterPro" id="IPR057727">
    <property type="entry name" value="WCX_dom"/>
</dbReference>
<sequence>MKRRAALVASDRVQLLLTLVPYLLERGEVSVAEAAEEFGVTPAQLRGMVEKLTVIGLPGSDEFWQMPHEMFDIDWDLLEERDRISITYAPALDRAPRLTSREAAALLAGLRLASTMPGVAESEVVQGLIAKLAAGASAAPADVVVVPPRVDEVRELVSRALRERVAVSFTYRAPDAPATTRTVDPAKVVISNGQWFLQGWCHLRRAMRTFNLERISDPRLTDTPAEHGNEAVPELFEPSADDEVAVIRFRSEIAPLVGEYLDRAEVEEAGGVSTARLRVADARSLKRLAARRGGAVEILEPAAARRATVEWTEAALALYGEG</sequence>
<gene>
    <name evidence="4" type="ORF">A7J15_09060</name>
</gene>
<dbReference type="Pfam" id="PF13280">
    <property type="entry name" value="WYL"/>
    <property type="match status" value="1"/>
</dbReference>
<dbReference type="EMBL" id="LXMD01000027">
    <property type="protein sequence ID" value="OCG73094.1"/>
    <property type="molecule type" value="Genomic_DNA"/>
</dbReference>
<dbReference type="OrthoDB" id="3171994at2"/>
<dbReference type="PANTHER" id="PTHR34580">
    <property type="match status" value="1"/>
</dbReference>
<protein>
    <submittedName>
        <fullName evidence="4">WYL domain-containing protein</fullName>
    </submittedName>
</protein>
<evidence type="ECO:0000259" key="1">
    <source>
        <dbReference type="Pfam" id="PF13280"/>
    </source>
</evidence>
<evidence type="ECO:0000259" key="3">
    <source>
        <dbReference type="Pfam" id="PF25583"/>
    </source>
</evidence>
<dbReference type="InterPro" id="IPR028349">
    <property type="entry name" value="PafC-like"/>
</dbReference>
<dbReference type="Proteomes" id="UP000093355">
    <property type="component" value="Unassembled WGS sequence"/>
</dbReference>
<dbReference type="Pfam" id="PF19187">
    <property type="entry name" value="HTH_PafC"/>
    <property type="match status" value="1"/>
</dbReference>
<accession>A0A1B9N969</accession>